<dbReference type="EMBL" id="GU599920">
    <property type="protein sequence ID" value="ADE18772.1"/>
    <property type="molecule type" value="Genomic_DNA"/>
</dbReference>
<name>D5KWD7_9SAUR</name>
<organism evidence="13">
    <name type="scientific">Heloderma alvarezi</name>
    <dbReference type="NCBI Taxonomy" id="3146630"/>
    <lineage>
        <taxon>Eukaryota</taxon>
        <taxon>Metazoa</taxon>
        <taxon>Chordata</taxon>
        <taxon>Craniata</taxon>
        <taxon>Vertebrata</taxon>
        <taxon>Euteleostomi</taxon>
        <taxon>Lepidosauria</taxon>
        <taxon>Squamata</taxon>
        <taxon>Bifurcata</taxon>
        <taxon>Unidentata</taxon>
        <taxon>Episquamata</taxon>
        <taxon>Toxicofera</taxon>
        <taxon>Anguimorpha</taxon>
        <taxon>Neoanguimorpha</taxon>
        <taxon>Helodermatidae</taxon>
        <taxon>Heloderma</taxon>
    </lineage>
</organism>
<evidence type="ECO:0000256" key="11">
    <source>
        <dbReference type="ARBA" id="ARBA00023310"/>
    </source>
</evidence>
<keyword evidence="6 12" id="KW-0375">Hydrogen ion transport</keyword>
<evidence type="ECO:0000256" key="6">
    <source>
        <dbReference type="ARBA" id="ARBA00022781"/>
    </source>
</evidence>
<accession>D5KWD7</accession>
<sequence>MPQLMTSPWFYTLLLAWIFLLIPLFTKVLHVSNNNPMMPLIYKHQPNYWIWPWH</sequence>
<keyword evidence="3 12" id="KW-0813">Transport</keyword>
<evidence type="ECO:0000256" key="12">
    <source>
        <dbReference type="RuleBase" id="RU003661"/>
    </source>
</evidence>
<protein>
    <recommendedName>
        <fullName evidence="12">ATP synthase complex subunit 8</fullName>
    </recommendedName>
</protein>
<comment type="subcellular location">
    <subcellularLocation>
        <location evidence="1 12">Mitochondrion membrane</location>
        <topology evidence="1 12">Single-pass membrane protein</topology>
    </subcellularLocation>
</comment>
<dbReference type="GO" id="GO:0015986">
    <property type="term" value="P:proton motive force-driven ATP synthesis"/>
    <property type="evidence" value="ECO:0007669"/>
    <property type="project" value="InterPro"/>
</dbReference>
<dbReference type="GO" id="GO:0015078">
    <property type="term" value="F:proton transmembrane transporter activity"/>
    <property type="evidence" value="ECO:0007669"/>
    <property type="project" value="InterPro"/>
</dbReference>
<evidence type="ECO:0000256" key="5">
    <source>
        <dbReference type="ARBA" id="ARBA00022692"/>
    </source>
</evidence>
<dbReference type="Pfam" id="PF00895">
    <property type="entry name" value="ATP-synt_8"/>
    <property type="match status" value="1"/>
</dbReference>
<keyword evidence="5 12" id="KW-0812">Transmembrane</keyword>
<dbReference type="AlphaFoldDB" id="D5KWD7"/>
<evidence type="ECO:0000256" key="4">
    <source>
        <dbReference type="ARBA" id="ARBA00022547"/>
    </source>
</evidence>
<evidence type="ECO:0000256" key="1">
    <source>
        <dbReference type="ARBA" id="ARBA00004304"/>
    </source>
</evidence>
<evidence type="ECO:0000256" key="2">
    <source>
        <dbReference type="ARBA" id="ARBA00008892"/>
    </source>
</evidence>
<keyword evidence="11" id="KW-0066">ATP synthesis</keyword>
<evidence type="ECO:0000256" key="9">
    <source>
        <dbReference type="ARBA" id="ARBA00023128"/>
    </source>
</evidence>
<comment type="similarity">
    <text evidence="2 12">Belongs to the ATPase protein 8 family.</text>
</comment>
<evidence type="ECO:0000256" key="3">
    <source>
        <dbReference type="ARBA" id="ARBA00022448"/>
    </source>
</evidence>
<dbReference type="InterPro" id="IPR001421">
    <property type="entry name" value="ATP8_metazoa"/>
</dbReference>
<proteinExistence type="inferred from homology"/>
<dbReference type="GO" id="GO:0045259">
    <property type="term" value="C:proton-transporting ATP synthase complex"/>
    <property type="evidence" value="ECO:0007669"/>
    <property type="project" value="UniProtKB-KW"/>
</dbReference>
<geneLocation type="mitochondrion" evidence="13"/>
<dbReference type="GO" id="GO:0031966">
    <property type="term" value="C:mitochondrial membrane"/>
    <property type="evidence" value="ECO:0007669"/>
    <property type="project" value="UniProtKB-SubCell"/>
</dbReference>
<keyword evidence="8 12" id="KW-0406">Ion transport</keyword>
<reference evidence="13" key="1">
    <citation type="journal article" date="2010" name="Mol. Phylogenet. Evol.">
        <title>Conservation phylogenetics of helodermatid lizards using multiple molecular markers and a supertree approach.</title>
        <authorList>
            <person name="Douglas M.E."/>
            <person name="Douglas M.R."/>
            <person name="Schuett G.W."/>
            <person name="Beck D.D."/>
            <person name="Sullivan B.K."/>
        </authorList>
    </citation>
    <scope>NUCLEOTIDE SEQUENCE</scope>
</reference>
<keyword evidence="10" id="KW-0472">Membrane</keyword>
<evidence type="ECO:0000256" key="8">
    <source>
        <dbReference type="ARBA" id="ARBA00023065"/>
    </source>
</evidence>
<keyword evidence="4 12" id="KW-0138">CF(0)</keyword>
<evidence type="ECO:0000256" key="10">
    <source>
        <dbReference type="ARBA" id="ARBA00023136"/>
    </source>
</evidence>
<keyword evidence="7" id="KW-1133">Transmembrane helix</keyword>
<keyword evidence="9 12" id="KW-0496">Mitochondrion</keyword>
<evidence type="ECO:0000313" key="13">
    <source>
        <dbReference type="EMBL" id="ADE18772.1"/>
    </source>
</evidence>
<evidence type="ECO:0000256" key="7">
    <source>
        <dbReference type="ARBA" id="ARBA00022989"/>
    </source>
</evidence>